<dbReference type="AlphaFoldDB" id="A0A0N5BJN7"/>
<proteinExistence type="predicted"/>
<evidence type="ECO:0000313" key="3">
    <source>
        <dbReference type="Proteomes" id="UP000046392"/>
    </source>
</evidence>
<dbReference type="Proteomes" id="UP000046392">
    <property type="component" value="Unplaced"/>
</dbReference>
<evidence type="ECO:0000313" key="4">
    <source>
        <dbReference type="WBParaSite" id="SPAL_0000616000.1"/>
    </source>
</evidence>
<protein>
    <submittedName>
        <fullName evidence="4">Uncharacterized protein</fullName>
    </submittedName>
</protein>
<organism evidence="3 4">
    <name type="scientific">Strongyloides papillosus</name>
    <name type="common">Intestinal threadworm</name>
    <dbReference type="NCBI Taxonomy" id="174720"/>
    <lineage>
        <taxon>Eukaryota</taxon>
        <taxon>Metazoa</taxon>
        <taxon>Ecdysozoa</taxon>
        <taxon>Nematoda</taxon>
        <taxon>Chromadorea</taxon>
        <taxon>Rhabditida</taxon>
        <taxon>Tylenchina</taxon>
        <taxon>Panagrolaimomorpha</taxon>
        <taxon>Strongyloidoidea</taxon>
        <taxon>Strongyloididae</taxon>
        <taxon>Strongyloides</taxon>
    </lineage>
</organism>
<evidence type="ECO:0000256" key="1">
    <source>
        <dbReference type="SAM" id="Coils"/>
    </source>
</evidence>
<reference evidence="4" key="1">
    <citation type="submission" date="2017-02" db="UniProtKB">
        <authorList>
            <consortium name="WormBaseParasite"/>
        </authorList>
    </citation>
    <scope>IDENTIFICATION</scope>
</reference>
<evidence type="ECO:0000256" key="2">
    <source>
        <dbReference type="SAM" id="SignalP"/>
    </source>
</evidence>
<feature type="coiled-coil region" evidence="1">
    <location>
        <begin position="222"/>
        <end position="266"/>
    </location>
</feature>
<keyword evidence="2" id="KW-0732">Signal</keyword>
<feature type="signal peptide" evidence="2">
    <location>
        <begin position="1"/>
        <end position="21"/>
    </location>
</feature>
<sequence length="268" mass="31839">MMDKSLISLLLLLNVITFSHSTTNPTKNLINDVLKGIDTATIGPEMTMFFEQFEGLGEFYNQPLVMGDKNEYETKKSMVADRIRKNTNMIKHLVNENEKKLMPFLTQDFNKSPKPSKAVVYKPQWNGEDFLTQKFAKYISDSKSLKDSHKPMSREKNHFYTKNIRTMPLKKNSVIERDVEDLEDMEDWNKRNLKLNNEDFSKQVIDTIAKLYNGRKRKPNRYQIYKEKLEEKEAELYRKRQLEIKLRELEKELQEKKDLVNMLEKKVE</sequence>
<name>A0A0N5BJN7_STREA</name>
<keyword evidence="1" id="KW-0175">Coiled coil</keyword>
<accession>A0A0N5BJN7</accession>
<dbReference type="WBParaSite" id="SPAL_0000616000.1">
    <property type="protein sequence ID" value="SPAL_0000616000.1"/>
    <property type="gene ID" value="SPAL_0000616000"/>
</dbReference>
<feature type="chain" id="PRO_5005894396" evidence="2">
    <location>
        <begin position="22"/>
        <end position="268"/>
    </location>
</feature>
<keyword evidence="3" id="KW-1185">Reference proteome</keyword>